<sequence>MRTPNLLLYVTSIGMYLACFAGVYNLIAPETTEPQHQQANLQSPVVNSPAPGAATGQIVDTPGPADSAGGPKQGNPLSDDPMNRALAPEEGFANSSDGPRPSLESGSNESASQHLKENLSNTAGGLASALDSDLVKAASQQMKENFSGSESGVAPSIDSETVKAASQKLAQVASSAAPGQEAFNQLASQAESAVAEMANQEAAPPSGGPNVPSSAEISKSAESLSQNVAKMSGVPDSLKDAVGQAGMAGGPEVNPQDYFEGAPPVSAASVGMDKQGEQATNSTAENLAIMASAAKGLSGMAANLSAEDVVEVVGNLPIDMPEAPSAADAPVAASPEARSAPSPKAGEANEVVEQAEPEMLGEETGKDAGSNEFLLTGLSVLGGVIFGVWGLRKAYIKWWPEVNTPEDTVKKLYDQVNGFYHTEDYRMAETVLREIVKRFPDELEARFSLGGMLWKKLNDPQRAFWELNALRIKITKDRTRFDKMERLENSLSELEQVLTRKREAQDA</sequence>
<feature type="compositionally biased region" description="Polar residues" evidence="1">
    <location>
        <begin position="104"/>
        <end position="115"/>
    </location>
</feature>
<evidence type="ECO:0000256" key="1">
    <source>
        <dbReference type="SAM" id="MobiDB-lite"/>
    </source>
</evidence>
<name>A0A7T0C0L9_9BACT</name>
<evidence type="ECO:0008006" key="5">
    <source>
        <dbReference type="Google" id="ProtNLM"/>
    </source>
</evidence>
<feature type="compositionally biased region" description="Polar residues" evidence="1">
    <location>
        <begin position="35"/>
        <end position="46"/>
    </location>
</feature>
<reference evidence="4" key="1">
    <citation type="submission" date="2020-02" db="EMBL/GenBank/DDBJ databases">
        <title>Genomic and physiological characterization of two novel Nitrospinaceae genera.</title>
        <authorList>
            <person name="Mueller A.J."/>
            <person name="Jung M.-Y."/>
            <person name="Strachan C.R."/>
            <person name="Herbold C.W."/>
            <person name="Kirkegaard R.H."/>
            <person name="Daims H."/>
        </authorList>
    </citation>
    <scope>NUCLEOTIDE SEQUENCE [LARGE SCALE GENOMIC DNA]</scope>
</reference>
<feature type="compositionally biased region" description="Low complexity" evidence="1">
    <location>
        <begin position="324"/>
        <end position="345"/>
    </location>
</feature>
<evidence type="ECO:0000313" key="4">
    <source>
        <dbReference type="Proteomes" id="UP000594464"/>
    </source>
</evidence>
<feature type="region of interest" description="Disordered" evidence="1">
    <location>
        <begin position="324"/>
        <end position="348"/>
    </location>
</feature>
<feature type="region of interest" description="Disordered" evidence="1">
    <location>
        <begin position="194"/>
        <end position="279"/>
    </location>
</feature>
<proteinExistence type="predicted"/>
<evidence type="ECO:0000256" key="2">
    <source>
        <dbReference type="SAM" id="Phobius"/>
    </source>
</evidence>
<feature type="region of interest" description="Disordered" evidence="1">
    <location>
        <begin position="35"/>
        <end position="115"/>
    </location>
</feature>
<gene>
    <name evidence="3" type="ORF">G3M78_02770</name>
</gene>
<feature type="transmembrane region" description="Helical" evidence="2">
    <location>
        <begin position="7"/>
        <end position="27"/>
    </location>
</feature>
<organism evidence="3 4">
    <name type="scientific">Candidatus Nitrohelix vancouverensis</name>
    <dbReference type="NCBI Taxonomy" id="2705534"/>
    <lineage>
        <taxon>Bacteria</taxon>
        <taxon>Pseudomonadati</taxon>
        <taxon>Nitrospinota/Tectimicrobiota group</taxon>
        <taxon>Nitrospinota</taxon>
        <taxon>Nitrospinia</taxon>
        <taxon>Nitrospinales</taxon>
        <taxon>Nitrospinaceae</taxon>
        <taxon>Candidatus Nitrohelix</taxon>
    </lineage>
</organism>
<dbReference type="Proteomes" id="UP000594464">
    <property type="component" value="Chromosome"/>
</dbReference>
<protein>
    <recommendedName>
        <fullName evidence="5">Tetratricopeptide repeat protein</fullName>
    </recommendedName>
</protein>
<keyword evidence="2" id="KW-1133">Transmembrane helix</keyword>
<dbReference type="AlphaFoldDB" id="A0A7T0C0L9"/>
<evidence type="ECO:0000313" key="3">
    <source>
        <dbReference type="EMBL" id="QPJ64374.1"/>
    </source>
</evidence>
<keyword evidence="2" id="KW-0472">Membrane</keyword>
<dbReference type="EMBL" id="CP048620">
    <property type="protein sequence ID" value="QPJ64374.1"/>
    <property type="molecule type" value="Genomic_DNA"/>
</dbReference>
<dbReference type="KEGG" id="nva:G3M78_02770"/>
<keyword evidence="2" id="KW-0812">Transmembrane</keyword>
<accession>A0A7T0C0L9</accession>
<feature type="compositionally biased region" description="Polar residues" evidence="1">
    <location>
        <begin position="211"/>
        <end position="229"/>
    </location>
</feature>